<feature type="transmembrane region" description="Helical" evidence="1">
    <location>
        <begin position="31"/>
        <end position="49"/>
    </location>
</feature>
<protein>
    <submittedName>
        <fullName evidence="3">Protein kinase domain-containing protein</fullName>
    </submittedName>
</protein>
<dbReference type="WBParaSite" id="PgR127_g026_t07">
    <property type="protein sequence ID" value="PgR127_g026_t07"/>
    <property type="gene ID" value="PgR127_g026"/>
</dbReference>
<keyword evidence="2" id="KW-1185">Reference proteome</keyword>
<evidence type="ECO:0000256" key="1">
    <source>
        <dbReference type="SAM" id="Phobius"/>
    </source>
</evidence>
<dbReference type="AlphaFoldDB" id="A0A915CEI2"/>
<name>A0A915CEI2_PARUN</name>
<evidence type="ECO:0000313" key="3">
    <source>
        <dbReference type="WBParaSite" id="PgR127_g026_t07"/>
    </source>
</evidence>
<organism evidence="2 3">
    <name type="scientific">Parascaris univalens</name>
    <name type="common">Nematode worm</name>
    <dbReference type="NCBI Taxonomy" id="6257"/>
    <lineage>
        <taxon>Eukaryota</taxon>
        <taxon>Metazoa</taxon>
        <taxon>Ecdysozoa</taxon>
        <taxon>Nematoda</taxon>
        <taxon>Chromadorea</taxon>
        <taxon>Rhabditida</taxon>
        <taxon>Spirurina</taxon>
        <taxon>Ascaridomorpha</taxon>
        <taxon>Ascaridoidea</taxon>
        <taxon>Ascarididae</taxon>
        <taxon>Parascaris</taxon>
    </lineage>
</organism>
<proteinExistence type="predicted"/>
<keyword evidence="1" id="KW-0472">Membrane</keyword>
<keyword evidence="1" id="KW-1133">Transmembrane helix</keyword>
<evidence type="ECO:0000313" key="2">
    <source>
        <dbReference type="Proteomes" id="UP000887569"/>
    </source>
</evidence>
<keyword evidence="1" id="KW-0812">Transmembrane</keyword>
<accession>A0A915CEI2</accession>
<dbReference type="Proteomes" id="UP000887569">
    <property type="component" value="Unplaced"/>
</dbReference>
<sequence length="67" mass="8003">MEKTLKTEVIESFLSLFLISELEVLQHKHLWTIYLSFSLHFFAVLQLLIRKGEEKHIKIRSNLYGDK</sequence>
<reference evidence="3" key="1">
    <citation type="submission" date="2022-11" db="UniProtKB">
        <authorList>
            <consortium name="WormBaseParasite"/>
        </authorList>
    </citation>
    <scope>IDENTIFICATION</scope>
</reference>